<reference evidence="4 5" key="1">
    <citation type="journal article" date="2010" name="Virol. J.">
        <title>Genomes of the T4-related bacteriophages as windows on microbial genome evolution.</title>
        <authorList>
            <person name="Petrov V.M."/>
            <person name="Ratnayaka S."/>
            <person name="Nolan J.M."/>
            <person name="Miller E.S."/>
            <person name="Karam J.D."/>
        </authorList>
    </citation>
    <scope>NUCLEOTIDE SEQUENCE [LARGE SCALE GENOMIC DNA]</scope>
</reference>
<feature type="domain" description="GIY-YIG" evidence="3">
    <location>
        <begin position="1"/>
        <end position="84"/>
    </location>
</feature>
<sequence>MFYYTYKITNRVNGHFYIGAHKTSNLDDGYMGSGTVLKRAMLKHGPENFHKEILKFHSSQDEMYEHEKEIVNADLVVRKDVYNIKLGGVGGFDHVNATNTPEFILERNRKASKIFQEKMQDPEFYQFWYSRMLEGQAKARNKKLKKDA</sequence>
<dbReference type="OrthoDB" id="18636at10239"/>
<evidence type="ECO:0000256" key="1">
    <source>
        <dbReference type="ARBA" id="ARBA00001946"/>
    </source>
</evidence>
<evidence type="ECO:0000256" key="2">
    <source>
        <dbReference type="ARBA" id="ARBA00022842"/>
    </source>
</evidence>
<proteinExistence type="predicted"/>
<dbReference type="KEGG" id="vg:9926573"/>
<dbReference type="PROSITE" id="PS50164">
    <property type="entry name" value="GIY_YIG"/>
    <property type="match status" value="1"/>
</dbReference>
<dbReference type="GeneID" id="9926573"/>
<dbReference type="RefSeq" id="YP_004010276.1">
    <property type="nucleotide sequence ID" value="NC_014663.1"/>
</dbReference>
<dbReference type="Gene3D" id="3.40.1440.10">
    <property type="entry name" value="GIY-YIG endonuclease"/>
    <property type="match status" value="1"/>
</dbReference>
<accession>E5EPS3</accession>
<evidence type="ECO:0000313" key="5">
    <source>
        <dbReference type="Proteomes" id="UP000008731"/>
    </source>
</evidence>
<dbReference type="SUPFAM" id="SSF82771">
    <property type="entry name" value="GIY-YIG endonuclease"/>
    <property type="match status" value="1"/>
</dbReference>
<comment type="cofactor">
    <cofactor evidence="1">
        <name>Mg(2+)</name>
        <dbReference type="ChEBI" id="CHEBI:18420"/>
    </cofactor>
</comment>
<dbReference type="Pfam" id="PF01541">
    <property type="entry name" value="GIY-YIG"/>
    <property type="match status" value="1"/>
</dbReference>
<gene>
    <name evidence="4" type="ORF">Acj9p139</name>
</gene>
<keyword evidence="5" id="KW-1185">Reference proteome</keyword>
<name>E5EPS3_9CAUD</name>
<dbReference type="SMART" id="SM00465">
    <property type="entry name" value="GIYc"/>
    <property type="match status" value="1"/>
</dbReference>
<dbReference type="Proteomes" id="UP000008731">
    <property type="component" value="Segment"/>
</dbReference>
<dbReference type="GO" id="GO:0004519">
    <property type="term" value="F:endonuclease activity"/>
    <property type="evidence" value="ECO:0007669"/>
    <property type="project" value="UniProtKB-KW"/>
</dbReference>
<keyword evidence="4" id="KW-0255">Endonuclease</keyword>
<organism evidence="4 5">
    <name type="scientific">Acinetobacter phage Acj9</name>
    <dbReference type="NCBI Taxonomy" id="760939"/>
    <lineage>
        <taxon>Viruses</taxon>
        <taxon>Duplodnaviria</taxon>
        <taxon>Heunggongvirae</taxon>
        <taxon>Uroviricota</taxon>
        <taxon>Caudoviricetes</taxon>
        <taxon>Pantevenvirales</taxon>
        <taxon>Straboviridae</taxon>
        <taxon>Twarogvirinae</taxon>
        <taxon>Acajnonavirus</taxon>
        <taxon>Acajnonavirus acj9</taxon>
    </lineage>
</organism>
<keyword evidence="2" id="KW-0460">Magnesium</keyword>
<keyword evidence="4" id="KW-0540">Nuclease</keyword>
<evidence type="ECO:0000259" key="3">
    <source>
        <dbReference type="PROSITE" id="PS50164"/>
    </source>
</evidence>
<dbReference type="InterPro" id="IPR035901">
    <property type="entry name" value="GIY-YIG_endonuc_sf"/>
</dbReference>
<dbReference type="InterPro" id="IPR000305">
    <property type="entry name" value="GIY-YIG_endonuc"/>
</dbReference>
<keyword evidence="4" id="KW-0378">Hydrolase</keyword>
<protein>
    <submittedName>
        <fullName evidence="4">Putative truncated Seg-like homing endonuclease</fullName>
    </submittedName>
</protein>
<dbReference type="CDD" id="cd10444">
    <property type="entry name" value="GIY-YIG_SegABCDEFG"/>
    <property type="match status" value="1"/>
</dbReference>
<evidence type="ECO:0000313" key="4">
    <source>
        <dbReference type="EMBL" id="ADG60039.1"/>
    </source>
</evidence>
<dbReference type="EMBL" id="HM004124">
    <property type="protein sequence ID" value="ADG60039.1"/>
    <property type="molecule type" value="Genomic_DNA"/>
</dbReference>